<dbReference type="EMBL" id="VOQR01000001">
    <property type="protein sequence ID" value="TXC69605.1"/>
    <property type="molecule type" value="Genomic_DNA"/>
</dbReference>
<gene>
    <name evidence="1" type="ORF">FSB78_00485</name>
</gene>
<protein>
    <submittedName>
        <fullName evidence="1">Uncharacterized protein</fullName>
    </submittedName>
</protein>
<accession>A0A5C6UC62</accession>
<sequence>MTRTYPFNDLFDLPVGGEMIITPNNNEAPQAALERLKLRACKWKAQDRAYRMRIDGSVIRAQRTPPGRNGKLSDWLLMKAGDRLLLKTKPTVTDIKKAWGTAVHLSSTSTAESRSRVLHKGMWHTALDTQGRLFALCVEDRDGVMMPGMIEIVGPSEVGWFGEWP</sequence>
<dbReference type="RefSeq" id="WP_147079015.1">
    <property type="nucleotide sequence ID" value="NZ_VOQR01000001.1"/>
</dbReference>
<organism evidence="1 2">
    <name type="scientific">Sphingomonas ginsenosidivorax</name>
    <dbReference type="NCBI Taxonomy" id="862135"/>
    <lineage>
        <taxon>Bacteria</taxon>
        <taxon>Pseudomonadati</taxon>
        <taxon>Pseudomonadota</taxon>
        <taxon>Alphaproteobacteria</taxon>
        <taxon>Sphingomonadales</taxon>
        <taxon>Sphingomonadaceae</taxon>
        <taxon>Sphingomonas</taxon>
    </lineage>
</organism>
<proteinExistence type="predicted"/>
<evidence type="ECO:0000313" key="2">
    <source>
        <dbReference type="Proteomes" id="UP000321250"/>
    </source>
</evidence>
<dbReference type="AlphaFoldDB" id="A0A5C6UC62"/>
<reference evidence="1 2" key="1">
    <citation type="journal article" date="2013" name="Antonie Van Leeuwenhoek">
        <title>Sphingomonas ginsenosidivorax sp. nov., with the ability to transform ginsenosides.</title>
        <authorList>
            <person name="Jin X.F."/>
            <person name="Kim J.K."/>
            <person name="Liu Q.M."/>
            <person name="Kang M.S."/>
            <person name="He D."/>
            <person name="Jin F.X."/>
            <person name="Kim S.C."/>
            <person name="Im W.T."/>
        </authorList>
    </citation>
    <scope>NUCLEOTIDE SEQUENCE [LARGE SCALE GENOMIC DNA]</scope>
    <source>
        <strain evidence="1 2">KHI67</strain>
    </source>
</reference>
<comment type="caution">
    <text evidence="1">The sequence shown here is derived from an EMBL/GenBank/DDBJ whole genome shotgun (WGS) entry which is preliminary data.</text>
</comment>
<dbReference type="Proteomes" id="UP000321250">
    <property type="component" value="Unassembled WGS sequence"/>
</dbReference>
<name>A0A5C6UC62_9SPHN</name>
<keyword evidence="2" id="KW-1185">Reference proteome</keyword>
<evidence type="ECO:0000313" key="1">
    <source>
        <dbReference type="EMBL" id="TXC69605.1"/>
    </source>
</evidence>